<feature type="transmembrane region" description="Helical" evidence="6">
    <location>
        <begin position="248"/>
        <end position="269"/>
    </location>
</feature>
<dbReference type="AlphaFoldDB" id="A0A848H9A8"/>
<evidence type="ECO:0000256" key="3">
    <source>
        <dbReference type="ARBA" id="ARBA00022692"/>
    </source>
</evidence>
<protein>
    <submittedName>
        <fullName evidence="7">Oligosaccharide flippase family protein</fullName>
    </submittedName>
</protein>
<comment type="caution">
    <text evidence="7">The sequence shown here is derived from an EMBL/GenBank/DDBJ whole genome shotgun (WGS) entry which is preliminary data.</text>
</comment>
<keyword evidence="5 6" id="KW-0472">Membrane</keyword>
<evidence type="ECO:0000313" key="7">
    <source>
        <dbReference type="EMBL" id="NML46552.1"/>
    </source>
</evidence>
<feature type="transmembrane region" description="Helical" evidence="6">
    <location>
        <begin position="211"/>
        <end position="228"/>
    </location>
</feature>
<feature type="transmembrane region" description="Helical" evidence="6">
    <location>
        <begin position="437"/>
        <end position="455"/>
    </location>
</feature>
<keyword evidence="2" id="KW-1003">Cell membrane</keyword>
<keyword evidence="3 6" id="KW-0812">Transmembrane</keyword>
<name>A0A848H9A8_9BURK</name>
<dbReference type="Pfam" id="PF01943">
    <property type="entry name" value="Polysacc_synt"/>
    <property type="match status" value="1"/>
</dbReference>
<keyword evidence="8" id="KW-1185">Reference proteome</keyword>
<accession>A0A848H9A8</accession>
<feature type="transmembrane region" description="Helical" evidence="6">
    <location>
        <begin position="110"/>
        <end position="135"/>
    </location>
</feature>
<dbReference type="InterPro" id="IPR050833">
    <property type="entry name" value="Poly_Biosynth_Transport"/>
</dbReference>
<keyword evidence="4 6" id="KW-1133">Transmembrane helix</keyword>
<evidence type="ECO:0000256" key="4">
    <source>
        <dbReference type="ARBA" id="ARBA00022989"/>
    </source>
</evidence>
<feature type="transmembrane region" description="Helical" evidence="6">
    <location>
        <begin position="40"/>
        <end position="57"/>
    </location>
</feature>
<feature type="transmembrane region" description="Helical" evidence="6">
    <location>
        <begin position="412"/>
        <end position="431"/>
    </location>
</feature>
<evidence type="ECO:0000256" key="6">
    <source>
        <dbReference type="SAM" id="Phobius"/>
    </source>
</evidence>
<dbReference type="PANTHER" id="PTHR30250:SF11">
    <property type="entry name" value="O-ANTIGEN TRANSPORTER-RELATED"/>
    <property type="match status" value="1"/>
</dbReference>
<feature type="transmembrane region" description="Helical" evidence="6">
    <location>
        <begin position="289"/>
        <end position="311"/>
    </location>
</feature>
<dbReference type="RefSeq" id="WP_169420811.1">
    <property type="nucleotide sequence ID" value="NZ_JABBFX010000002.1"/>
</dbReference>
<gene>
    <name evidence="7" type="ORF">HHL11_22590</name>
</gene>
<reference evidence="7 8" key="1">
    <citation type="submission" date="2020-04" db="EMBL/GenBank/DDBJ databases">
        <title>Ramlibacter sp. G-1-2-2 isolated from soil.</title>
        <authorList>
            <person name="Dahal R.H."/>
        </authorList>
    </citation>
    <scope>NUCLEOTIDE SEQUENCE [LARGE SCALE GENOMIC DNA]</scope>
    <source>
        <strain evidence="7 8">G-1-2-2</strain>
    </source>
</reference>
<dbReference type="EMBL" id="JABBFX010000002">
    <property type="protein sequence ID" value="NML46552.1"/>
    <property type="molecule type" value="Genomic_DNA"/>
</dbReference>
<sequence>MNRRQFISFASGPIVSAGIGLLTLPIIAWQFSGEDVGRNAIYQVTVALAVVIFVLGLDQAFVREYHETADWRRLFKSCFTPGFIALLGATAACVAYAPNLSRLLYGKEESLWIVLTAVSVILAYANRFLSLILRVQERGLEFSATQILPKLAVILLLLAYPMLHVKVEFRDLLLVNLIAAVTVCAVLIFNLRRDLRSIALSQVSRDELRTLLKFGLPLIGAGLASWSLNATSSLTLRSMSTFAELGIYSMTVSFAGAALVLQAVFSTIWMPTVYKWVAAGEGDAQISSAIRIVLALACLIGALTGSLSRLIDFVLPPGYQTVKFLLAACMTQSLFYTVSEAAAIGINVQRKTSLALATAVCALAVNVLFSFMLVPKYGARGAAAANTIAFLAFCIVRTEFSARSWSSIPRKRIHTNVAVLAAAAVVTAFSSTYDGSFAVQTILWSLLFVGFAYQFRCEIRELVRLTLGIRSA</sequence>
<dbReference type="PANTHER" id="PTHR30250">
    <property type="entry name" value="PST FAMILY PREDICTED COLANIC ACID TRANSPORTER"/>
    <property type="match status" value="1"/>
</dbReference>
<feature type="transmembrane region" description="Helical" evidence="6">
    <location>
        <begin position="379"/>
        <end position="400"/>
    </location>
</feature>
<feature type="transmembrane region" description="Helical" evidence="6">
    <location>
        <begin position="173"/>
        <end position="191"/>
    </location>
</feature>
<feature type="transmembrane region" description="Helical" evidence="6">
    <location>
        <begin position="78"/>
        <end position="98"/>
    </location>
</feature>
<evidence type="ECO:0000256" key="2">
    <source>
        <dbReference type="ARBA" id="ARBA00022475"/>
    </source>
</evidence>
<dbReference type="GO" id="GO:0005886">
    <property type="term" value="C:plasma membrane"/>
    <property type="evidence" value="ECO:0007669"/>
    <property type="project" value="UniProtKB-SubCell"/>
</dbReference>
<feature type="transmembrane region" description="Helical" evidence="6">
    <location>
        <begin position="353"/>
        <end position="373"/>
    </location>
</feature>
<evidence type="ECO:0000256" key="5">
    <source>
        <dbReference type="ARBA" id="ARBA00023136"/>
    </source>
</evidence>
<dbReference type="Proteomes" id="UP000541185">
    <property type="component" value="Unassembled WGS sequence"/>
</dbReference>
<feature type="transmembrane region" description="Helical" evidence="6">
    <location>
        <begin position="147"/>
        <end position="167"/>
    </location>
</feature>
<evidence type="ECO:0000313" key="8">
    <source>
        <dbReference type="Proteomes" id="UP000541185"/>
    </source>
</evidence>
<comment type="subcellular location">
    <subcellularLocation>
        <location evidence="1">Cell membrane</location>
        <topology evidence="1">Multi-pass membrane protein</topology>
    </subcellularLocation>
</comment>
<dbReference type="InterPro" id="IPR002797">
    <property type="entry name" value="Polysacc_synth"/>
</dbReference>
<feature type="transmembrane region" description="Helical" evidence="6">
    <location>
        <begin position="7"/>
        <end position="28"/>
    </location>
</feature>
<feature type="transmembrane region" description="Helical" evidence="6">
    <location>
        <begin position="323"/>
        <end position="346"/>
    </location>
</feature>
<organism evidence="7 8">
    <name type="scientific">Ramlibacter agri</name>
    <dbReference type="NCBI Taxonomy" id="2728837"/>
    <lineage>
        <taxon>Bacteria</taxon>
        <taxon>Pseudomonadati</taxon>
        <taxon>Pseudomonadota</taxon>
        <taxon>Betaproteobacteria</taxon>
        <taxon>Burkholderiales</taxon>
        <taxon>Comamonadaceae</taxon>
        <taxon>Ramlibacter</taxon>
    </lineage>
</organism>
<proteinExistence type="predicted"/>
<evidence type="ECO:0000256" key="1">
    <source>
        <dbReference type="ARBA" id="ARBA00004651"/>
    </source>
</evidence>